<feature type="region of interest" description="Disordered" evidence="1">
    <location>
        <begin position="15"/>
        <end position="37"/>
    </location>
</feature>
<dbReference type="OrthoDB" id="7485578at2759"/>
<name>A0A4C1UL28_EUMVA</name>
<comment type="caution">
    <text evidence="2">The sequence shown here is derived from an EMBL/GenBank/DDBJ whole genome shotgun (WGS) entry which is preliminary data.</text>
</comment>
<proteinExistence type="predicted"/>
<keyword evidence="3" id="KW-1185">Reference proteome</keyword>
<evidence type="ECO:0000256" key="1">
    <source>
        <dbReference type="SAM" id="MobiDB-lite"/>
    </source>
</evidence>
<evidence type="ECO:0000313" key="2">
    <source>
        <dbReference type="EMBL" id="GBP26787.1"/>
    </source>
</evidence>
<reference evidence="2 3" key="1">
    <citation type="journal article" date="2019" name="Commun. Biol.">
        <title>The bagworm genome reveals a unique fibroin gene that provides high tensile strength.</title>
        <authorList>
            <person name="Kono N."/>
            <person name="Nakamura H."/>
            <person name="Ohtoshi R."/>
            <person name="Tomita M."/>
            <person name="Numata K."/>
            <person name="Arakawa K."/>
        </authorList>
    </citation>
    <scope>NUCLEOTIDE SEQUENCE [LARGE SCALE GENOMIC DNA]</scope>
</reference>
<accession>A0A4C1UL28</accession>
<feature type="compositionally biased region" description="Polar residues" evidence="1">
    <location>
        <begin position="19"/>
        <end position="29"/>
    </location>
</feature>
<dbReference type="AlphaFoldDB" id="A0A4C1UL28"/>
<evidence type="ECO:0000313" key="3">
    <source>
        <dbReference type="Proteomes" id="UP000299102"/>
    </source>
</evidence>
<gene>
    <name evidence="2" type="ORF">EVAR_81152_1</name>
</gene>
<organism evidence="2 3">
    <name type="scientific">Eumeta variegata</name>
    <name type="common">Bagworm moth</name>
    <name type="synonym">Eumeta japonica</name>
    <dbReference type="NCBI Taxonomy" id="151549"/>
    <lineage>
        <taxon>Eukaryota</taxon>
        <taxon>Metazoa</taxon>
        <taxon>Ecdysozoa</taxon>
        <taxon>Arthropoda</taxon>
        <taxon>Hexapoda</taxon>
        <taxon>Insecta</taxon>
        <taxon>Pterygota</taxon>
        <taxon>Neoptera</taxon>
        <taxon>Endopterygota</taxon>
        <taxon>Lepidoptera</taxon>
        <taxon>Glossata</taxon>
        <taxon>Ditrysia</taxon>
        <taxon>Tineoidea</taxon>
        <taxon>Psychidae</taxon>
        <taxon>Oiketicinae</taxon>
        <taxon>Eumeta</taxon>
    </lineage>
</organism>
<dbReference type="EMBL" id="BGZK01000185">
    <property type="protein sequence ID" value="GBP26787.1"/>
    <property type="molecule type" value="Genomic_DNA"/>
</dbReference>
<protein>
    <submittedName>
        <fullName evidence="2">Uncharacterized protein</fullName>
    </submittedName>
</protein>
<sequence>MSSNYVFYAVTDDLEDQSGRQSSQHSTPTGRCSGRAGRYRAGRKRGYGAHFVPTCAYYLLIGVVDFKNSRFGIKELIETNQTSPNSMRVRRFIAEILWPLPVSSSNPSYHLETKPWIPCRDKELVKTNHASPNLKRLCRFNTEFLWPPPSSIIRPWIPSRDKVLVKTNHTSPKSKGLCHFYTEFLWPPSSCRTWVPLDDKVLLETNQMSPNSMWGASFYYGVSLPTFELHHHITSMS</sequence>
<dbReference type="Proteomes" id="UP000299102">
    <property type="component" value="Unassembled WGS sequence"/>
</dbReference>